<gene>
    <name evidence="5" type="ORF">EAT49_15800</name>
</gene>
<comment type="caution">
    <text evidence="5">The sequence shown here is derived from an EMBL/GenBank/DDBJ whole genome shotgun (WGS) entry which is preliminary data.</text>
</comment>
<dbReference type="NCBIfam" id="NF045541">
    <property type="entry name" value="scaf_prot_MCP2"/>
    <property type="match status" value="1"/>
</dbReference>
<keyword evidence="3" id="KW-0378">Hydrolase</keyword>
<dbReference type="RefSeq" id="WP_123643262.1">
    <property type="nucleotide sequence ID" value="NZ_ML119088.1"/>
</dbReference>
<name>A0A3N2QV16_9RHOB</name>
<feature type="domain" description="Prohead serine protease" evidence="4">
    <location>
        <begin position="68"/>
        <end position="161"/>
    </location>
</feature>
<dbReference type="AlphaFoldDB" id="A0A3N2QV16"/>
<evidence type="ECO:0000313" key="6">
    <source>
        <dbReference type="Proteomes" id="UP000268016"/>
    </source>
</evidence>
<evidence type="ECO:0000256" key="3">
    <source>
        <dbReference type="ARBA" id="ARBA00022801"/>
    </source>
</evidence>
<evidence type="ECO:0000259" key="4">
    <source>
        <dbReference type="Pfam" id="PF04586"/>
    </source>
</evidence>
<protein>
    <submittedName>
        <fullName evidence="5">Peptidase U35</fullName>
    </submittedName>
</protein>
<organism evidence="5 6">
    <name type="scientific">Histidinibacterium lentulum</name>
    <dbReference type="NCBI Taxonomy" id="2480588"/>
    <lineage>
        <taxon>Bacteria</taxon>
        <taxon>Pseudomonadati</taxon>
        <taxon>Pseudomonadota</taxon>
        <taxon>Alphaproteobacteria</taxon>
        <taxon>Rhodobacterales</taxon>
        <taxon>Paracoccaceae</taxon>
        <taxon>Histidinibacterium</taxon>
    </lineage>
</organism>
<evidence type="ECO:0000256" key="2">
    <source>
        <dbReference type="ARBA" id="ARBA00022670"/>
    </source>
</evidence>
<reference evidence="5 6" key="1">
    <citation type="submission" date="2018-10" db="EMBL/GenBank/DDBJ databases">
        <title>Histidinibacterium lentulum gen. nov., sp. nov., a marine bacterium from the culture broth of Picochlorum sp. 122.</title>
        <authorList>
            <person name="Wang G."/>
        </authorList>
    </citation>
    <scope>NUCLEOTIDE SEQUENCE [LARGE SCALE GENOMIC DNA]</scope>
    <source>
        <strain evidence="5 6">B17</strain>
    </source>
</reference>
<dbReference type="GO" id="GO:0008233">
    <property type="term" value="F:peptidase activity"/>
    <property type="evidence" value="ECO:0007669"/>
    <property type="project" value="UniProtKB-KW"/>
</dbReference>
<dbReference type="Proteomes" id="UP000268016">
    <property type="component" value="Unassembled WGS sequence"/>
</dbReference>
<dbReference type="GO" id="GO:0006508">
    <property type="term" value="P:proteolysis"/>
    <property type="evidence" value="ECO:0007669"/>
    <property type="project" value="UniProtKB-KW"/>
</dbReference>
<keyword evidence="6" id="KW-1185">Reference proteome</keyword>
<dbReference type="Pfam" id="PF04586">
    <property type="entry name" value="Peptidase_S78"/>
    <property type="match status" value="1"/>
</dbReference>
<dbReference type="EMBL" id="RDRB01000008">
    <property type="protein sequence ID" value="ROT99078.1"/>
    <property type="molecule type" value="Genomic_DNA"/>
</dbReference>
<keyword evidence="2" id="KW-0645">Protease</keyword>
<dbReference type="OrthoDB" id="9806592at2"/>
<dbReference type="Pfam" id="PF25209">
    <property type="entry name" value="Phage_capsid_4"/>
    <property type="match status" value="1"/>
</dbReference>
<proteinExistence type="predicted"/>
<sequence length="589" mass="63530">MTVHLRALTTTPSTVNMEARTVEAIVSTGADVVRPGYIERLDPAAAELGRMIGAPVLDAHRTASTRDQLGVIEAAELRPEGIWVRIRFRSNEAAGAVLADIAEGTLRGLSIGYSVAEWKEQTESGQRVRIAKRWTPLEVSVVPVPADPGAHFRAGETSMEAETQTAGTTAATPGATRAQINVEIRQLAETAGLTRDWADEQIDADATVEAARAAAFEAMRQRSAAPTRTTRTQITVDHTDPAVIAQRAGEALYARSHPEHQLSEPARPFAHMSTRDLAQDCLRRAGIPTTGLASDTIITRALHTTSDFSLILGDAVGRELRRAYDAAPAEIMRVARETTHRDFRPKRALQFGEGTGFEEVPEGGEFKHGTFGESEESFALKSYGKIFSITRQALVNDDLSAFSQVPAKLGDEARRFMAGAIAAKLEANPAMADGDAVFHANHGNLAGTGATLSLTSLSGARLAMRRQTGIDGELIGVTPRFVVVSPELETTAEQVLAELAATTSENVNPFSFLELVVEPRLTDPDAWYVAADPARIDGLEYAYLEGAPGPQIETRQGFEVDGVQMKARLDFGCGWVEHRGWFKNEGPAE</sequence>
<accession>A0A3N2QV16</accession>
<dbReference type="InterPro" id="IPR054613">
    <property type="entry name" value="Peptidase_S78_dom"/>
</dbReference>
<evidence type="ECO:0000256" key="1">
    <source>
        <dbReference type="ARBA" id="ARBA00022612"/>
    </source>
</evidence>
<keyword evidence="1" id="KW-1188">Viral release from host cell</keyword>
<evidence type="ECO:0000313" key="5">
    <source>
        <dbReference type="EMBL" id="ROT99078.1"/>
    </source>
</evidence>